<gene>
    <name evidence="1" type="ORF">FLP_16335</name>
</gene>
<reference evidence="2" key="1">
    <citation type="submission" date="2016-03" db="EMBL/GenBank/DDBJ databases">
        <title>Draft genome sequence of Paenibacillus glacialis DSM 22343.</title>
        <authorList>
            <person name="Shin S.-K."/>
            <person name="Yi H."/>
        </authorList>
    </citation>
    <scope>NUCLEOTIDE SEQUENCE [LARGE SCALE GENOMIC DNA]</scope>
    <source>
        <strain evidence="2">CCUG 60099</strain>
    </source>
</reference>
<sequence>MAIQTLNTIKNWFKTGLKPSQAQFWDTWDSFRHKFEKVPIKDIDGIEELLLNKADKTILDNHLADKIAHAPQVNTDWNSESGFSQLLNKPEFKTINGEAIVGDGDITISSAIPTLDQVLNSDNKSLTQPIVFLDEEYSATIDSKNLSIDGPLGEGIQYNGDNINWSKGDKNLKLLFDGESAGQNTFSFPEMPDSSTPYKLATDQVVSATQSGIVDNTSLQELGGVDKLINGVRIGRGGGNDPENSSLGLSALNANTTGTGNTAIGSEALLSNISANNNTGIGNWALRLNETSPGNTALGVNTLTKLVSGIGFNTAVGTSALTTATTASYSTAVGTSALRLSTTGTQNVAIGGSALRNLTTGNYNLGIGTNALLNTIIGSRNTAIGVATGLGITGNDNLALGYLAMGFNGVTSTGNFNIAIGSQAGGEITAGSGNILIENQQTTNSAITTGSNNVILKQGLTSIGVRTGNNNTIIGNITGLPTDASNLAILSDGSGNIAIRKETDNRLLAPGLTNALIDSGGAKSLVTKEYLDAHSGGSSQNLQQTLENGGSAEFSYNGGIQELSMFDGNGAIEFYTSGEDVESGESKTSDGVINKNNILLRHTYQNTGISRNAYLDISSGKVRLQEQNNGSDALLEFEDQTGSRSTFQIPNKNPSVDTTYKLATTDDIPTILPASATQSGIVDNTSLQELGGTDKLINGIRIGRGNNSTSNNSVALGSNALTSATTGTLNTAVGRSSMALLTTGAANTAVGSTTLANLTTGTQNVAVGGSALRNLTTGNYNLAIGTNTLFNNLIGENNTSIGTASGMGILGSHNTSLGWRSYGGSTGGTTTGSGEFNIVVGAQSGYNLTNGNRNVLIESPASPSSSYTTGSDNIAINTGTRNNGISTGSGNTLVGGITGLNGNDSNLAIFANGVGDIAIRKEADNRLLAPTLTNALIDSGGVKSLVTKEYLSAYVDNLKPKINVANVNFTIPDGGYTRFVTATGANAEITLPALANSIGAIYYITAENIGGLTIKCNAGDFDILNRGVTYDTFTIDDGSDDGAAVQIINNGINYILFQLTP</sequence>
<name>A0ABX2XLF7_9FLAO</name>
<organism evidence="1 2">
    <name type="scientific">Flavobacterium piscis</name>
    <dbReference type="NCBI Taxonomy" id="1114874"/>
    <lineage>
        <taxon>Bacteria</taxon>
        <taxon>Pseudomonadati</taxon>
        <taxon>Bacteroidota</taxon>
        <taxon>Flavobacteriia</taxon>
        <taxon>Flavobacteriales</taxon>
        <taxon>Flavobacteriaceae</taxon>
        <taxon>Flavobacterium</taxon>
    </lineage>
</organism>
<comment type="caution">
    <text evidence="1">The sequence shown here is derived from an EMBL/GenBank/DDBJ whole genome shotgun (WGS) entry which is preliminary data.</text>
</comment>
<dbReference type="RefSeq" id="WP_065450590.1">
    <property type="nucleotide sequence ID" value="NZ_LVEN01000035.1"/>
</dbReference>
<keyword evidence="2" id="KW-1185">Reference proteome</keyword>
<evidence type="ECO:0000313" key="2">
    <source>
        <dbReference type="Proteomes" id="UP000093343"/>
    </source>
</evidence>
<protein>
    <submittedName>
        <fullName evidence="1">Uncharacterized protein</fullName>
    </submittedName>
</protein>
<dbReference type="EMBL" id="LVEN01000035">
    <property type="protein sequence ID" value="OCB72082.1"/>
    <property type="molecule type" value="Genomic_DNA"/>
</dbReference>
<evidence type="ECO:0000313" key="1">
    <source>
        <dbReference type="EMBL" id="OCB72082.1"/>
    </source>
</evidence>
<proteinExistence type="predicted"/>
<dbReference type="Proteomes" id="UP000093343">
    <property type="component" value="Unassembled WGS sequence"/>
</dbReference>
<accession>A0ABX2XLF7</accession>